<feature type="compositionally biased region" description="Basic and acidic residues" evidence="2">
    <location>
        <begin position="747"/>
        <end position="758"/>
    </location>
</feature>
<dbReference type="EMBL" id="DF968005">
    <property type="protein sequence ID" value="GAP00308.1"/>
    <property type="molecule type" value="Genomic_DNA"/>
</dbReference>
<keyword evidence="1" id="KW-0175">Coiled coil</keyword>
<dbReference type="STRING" id="157463.GCA_001047075_01199"/>
<feature type="compositionally biased region" description="Polar residues" evidence="2">
    <location>
        <begin position="63"/>
        <end position="87"/>
    </location>
</feature>
<feature type="compositionally biased region" description="Polar residues" evidence="2">
    <location>
        <begin position="359"/>
        <end position="372"/>
    </location>
</feature>
<sequence length="798" mass="81546">MAKAVSQTQNAINTDPNLSGSDKQSRLTALKTAQENAQNAINTATSPAQADSTLATGSDFNKATQAATDDSSVTPLATQKSNAANQLDNDKAGVDAPINNDSTLSPAEQAAEVQAANNILDQAKTTAANAADADSVANAVASAVQAANALHDTKTGLLNQLDQEATNTISNLQKNKALTAAQEGQLEQNVKDALAKARTAVAAAPDAASAQNAAQSSDFANALQAAQQASDDTPTLSAQAGTDGATLANLVQQAKNALTGSNASAQGAALDQLLGQMKDDLAKQTDADAMAKELAADTAAINGMNAAKAAAISTLADKAQAADKALDANVNLTDDERQDRKNAVAAALATATDAVNQATSADTATAESNSSDYADDLANATSGQGVKSLADRQADATRALQVEETVLANKIDNDPTLTAAERQAQKDALAQATAQAGQAITNAGNATAVENSLNLATQTLDTLQATKQADRASLAADYQSATAAIKQNDTLTDAQKADRQAALDKAYQAAKDGLNADQSTTGVQADPNYTGFATAKNTATDFSAVPSLADQKVAAKKTLAQAEVDAEAEVQKDPSLDAAAKTRQIQALEAALTTAESNLDQQANAQDITDYTPAASKDFADMNQTKAQGRQTLNTDAANQIAAINNDSTLSADQKQAEIQSVQAALAKALAKIDDGQDVPAIKAVLESADVQANVVTGHHPAPANQAAVSELARTSLEPAVTPKLGAQPAAVKAQTPATKAAQPATRVEKHGDKDHAKKAPVAQKATGISQKKLIDAGFLTSAIGTMAWGFAKRYKKN</sequence>
<feature type="compositionally biased region" description="Low complexity" evidence="2">
    <location>
        <begin position="727"/>
        <end position="746"/>
    </location>
</feature>
<evidence type="ECO:0000256" key="1">
    <source>
        <dbReference type="SAM" id="Coils"/>
    </source>
</evidence>
<feature type="compositionally biased region" description="Polar residues" evidence="2">
    <location>
        <begin position="1"/>
        <end position="22"/>
    </location>
</feature>
<evidence type="ECO:0000313" key="4">
    <source>
        <dbReference type="Proteomes" id="UP000253891"/>
    </source>
</evidence>
<reference evidence="3 4" key="1">
    <citation type="journal article" date="2015" name="BMC Genomics">
        <title>Comparative genomics of Fructobacillus spp. and Leuconostoc spp. reveals niche-specific evolution of Fructobacillus spp.</title>
        <authorList>
            <person name="Endo A."/>
            <person name="Tanizawa Y."/>
            <person name="Tanaka N."/>
            <person name="Maeno S."/>
            <person name="Kumar H."/>
            <person name="Shiwa Y."/>
            <person name="Okada S."/>
            <person name="Yoshikawa H."/>
            <person name="Dicks L."/>
            <person name="Nakagawa J."/>
            <person name="Arita M."/>
        </authorList>
    </citation>
    <scope>NUCLEOTIDE SEQUENCE [LARGE SCALE GENOMIC DNA]</scope>
    <source>
        <strain evidence="3 4">JCM 12225</strain>
    </source>
</reference>
<feature type="region of interest" description="Disordered" evidence="2">
    <location>
        <begin position="36"/>
        <end position="55"/>
    </location>
</feature>
<gene>
    <name evidence="3" type="ORF">FFIC_283220</name>
</gene>
<proteinExistence type="predicted"/>
<protein>
    <submittedName>
        <fullName evidence="3">Putative cell-wall-anchored protein SasC with LPXTG motif</fullName>
    </submittedName>
</protein>
<feature type="region of interest" description="Disordered" evidence="2">
    <location>
        <begin position="357"/>
        <end position="385"/>
    </location>
</feature>
<feature type="region of interest" description="Disordered" evidence="2">
    <location>
        <begin position="63"/>
        <end position="103"/>
    </location>
</feature>
<keyword evidence="4" id="KW-1185">Reference proteome</keyword>
<evidence type="ECO:0000313" key="3">
    <source>
        <dbReference type="EMBL" id="GAP00308.1"/>
    </source>
</evidence>
<accession>A0A0K8MIM3</accession>
<organism evidence="3 4">
    <name type="scientific">Fructobacillus ficulneus</name>
    <dbReference type="NCBI Taxonomy" id="157463"/>
    <lineage>
        <taxon>Bacteria</taxon>
        <taxon>Bacillati</taxon>
        <taxon>Bacillota</taxon>
        <taxon>Bacilli</taxon>
        <taxon>Lactobacillales</taxon>
        <taxon>Lactobacillaceae</taxon>
        <taxon>Fructobacillus</taxon>
    </lineage>
</organism>
<feature type="region of interest" description="Disordered" evidence="2">
    <location>
        <begin position="726"/>
        <end position="766"/>
    </location>
</feature>
<evidence type="ECO:0000256" key="2">
    <source>
        <dbReference type="SAM" id="MobiDB-lite"/>
    </source>
</evidence>
<dbReference type="AlphaFoldDB" id="A0A0K8MIM3"/>
<feature type="region of interest" description="Disordered" evidence="2">
    <location>
        <begin position="1"/>
        <end position="25"/>
    </location>
</feature>
<name>A0A0K8MIM3_9LACO</name>
<feature type="coiled-coil region" evidence="1">
    <location>
        <begin position="578"/>
        <end position="605"/>
    </location>
</feature>
<dbReference type="Proteomes" id="UP000253891">
    <property type="component" value="Unassembled WGS sequence"/>
</dbReference>